<accession>A0A7D5IW06</accession>
<proteinExistence type="predicted"/>
<sequence>MSSVIPRVVPVRGGDVQPTGSWLYVWMDVDTGEIAYVGGTGYDPELRAYLHVRSEDRRLGRVRATVPRYDERDFDVDPPSRSTGELTRPADAVLRPR</sequence>
<dbReference type="EMBL" id="CP058316">
    <property type="protein sequence ID" value="QLD10796.1"/>
    <property type="molecule type" value="Genomic_DNA"/>
</dbReference>
<evidence type="ECO:0000313" key="3">
    <source>
        <dbReference type="Proteomes" id="UP000509638"/>
    </source>
</evidence>
<feature type="region of interest" description="Disordered" evidence="1">
    <location>
        <begin position="71"/>
        <end position="97"/>
    </location>
</feature>
<dbReference type="Proteomes" id="UP000509638">
    <property type="component" value="Chromosome"/>
</dbReference>
<evidence type="ECO:0000313" key="2">
    <source>
        <dbReference type="EMBL" id="QLD10796.1"/>
    </source>
</evidence>
<organism evidence="2 3">
    <name type="scientific">Microbacterium oleivorans</name>
    <dbReference type="NCBI Taxonomy" id="273677"/>
    <lineage>
        <taxon>Bacteria</taxon>
        <taxon>Bacillati</taxon>
        <taxon>Actinomycetota</taxon>
        <taxon>Actinomycetes</taxon>
        <taxon>Micrococcales</taxon>
        <taxon>Microbacteriaceae</taxon>
        <taxon>Microbacterium</taxon>
    </lineage>
</organism>
<dbReference type="AlphaFoldDB" id="A0A7D5IW06"/>
<name>A0A7D5IW06_9MICO</name>
<dbReference type="RefSeq" id="WP_178010208.1">
    <property type="nucleotide sequence ID" value="NZ_CP058316.1"/>
</dbReference>
<protein>
    <submittedName>
        <fullName evidence="2">Uncharacterized protein</fullName>
    </submittedName>
</protein>
<reference evidence="2 3" key="1">
    <citation type="submission" date="2020-06" db="EMBL/GenBank/DDBJ databases">
        <authorList>
            <person name="Jo H."/>
        </authorList>
    </citation>
    <scope>NUCLEOTIDE SEQUENCE [LARGE SCALE GENOMIC DNA]</scope>
    <source>
        <strain evidence="2 3">I46</strain>
    </source>
</reference>
<gene>
    <name evidence="2" type="ORF">HW566_02755</name>
</gene>
<evidence type="ECO:0000256" key="1">
    <source>
        <dbReference type="SAM" id="MobiDB-lite"/>
    </source>
</evidence>